<dbReference type="PANTHER" id="PTHR43876:SF8">
    <property type="entry name" value="2-OCTAPRENYL-6-METHOXYPHENOL HYDROXYLASE"/>
    <property type="match status" value="1"/>
</dbReference>
<evidence type="ECO:0000256" key="4">
    <source>
        <dbReference type="ARBA" id="ARBA00022630"/>
    </source>
</evidence>
<feature type="domain" description="FAD-binding" evidence="8">
    <location>
        <begin position="5"/>
        <end position="313"/>
    </location>
</feature>
<dbReference type="InterPro" id="IPR010971">
    <property type="entry name" value="UbiH/COQ6"/>
</dbReference>
<evidence type="ECO:0000256" key="3">
    <source>
        <dbReference type="ARBA" id="ARBA00005349"/>
    </source>
</evidence>
<accession>A0ABM5M9T9</accession>
<dbReference type="PANTHER" id="PTHR43876">
    <property type="entry name" value="UBIQUINONE BIOSYNTHESIS MONOOXYGENASE COQ6, MITOCHONDRIAL"/>
    <property type="match status" value="1"/>
</dbReference>
<dbReference type="InterPro" id="IPR002938">
    <property type="entry name" value="FAD-bd"/>
</dbReference>
<dbReference type="Pfam" id="PF01494">
    <property type="entry name" value="FAD_binding_3"/>
    <property type="match status" value="1"/>
</dbReference>
<dbReference type="PRINTS" id="PR00420">
    <property type="entry name" value="RNGMNOXGNASE"/>
</dbReference>
<protein>
    <submittedName>
        <fullName evidence="9">2-octaprenyl-6-methoxyphenol hydroxylase</fullName>
    </submittedName>
</protein>
<name>A0ABM5M9T9_FRAST</name>
<dbReference type="Gene3D" id="3.50.50.60">
    <property type="entry name" value="FAD/NAD(P)-binding domain"/>
    <property type="match status" value="2"/>
</dbReference>
<evidence type="ECO:0000256" key="7">
    <source>
        <dbReference type="ARBA" id="ARBA00023033"/>
    </source>
</evidence>
<dbReference type="NCBIfam" id="TIGR01988">
    <property type="entry name" value="Ubi-OHases"/>
    <property type="match status" value="1"/>
</dbReference>
<comment type="pathway">
    <text evidence="2">Cofactor biosynthesis; ubiquinone biosynthesis.</text>
</comment>
<proteinExistence type="inferred from homology"/>
<keyword evidence="5" id="KW-0274">FAD</keyword>
<comment type="similarity">
    <text evidence="3">Belongs to the UbiH/COQ6 family.</text>
</comment>
<comment type="cofactor">
    <cofactor evidence="1">
        <name>FAD</name>
        <dbReference type="ChEBI" id="CHEBI:57692"/>
    </cofactor>
</comment>
<dbReference type="Proteomes" id="UP000000490">
    <property type="component" value="Chromosome"/>
</dbReference>
<keyword evidence="10" id="KW-1185">Reference proteome</keyword>
<evidence type="ECO:0000256" key="2">
    <source>
        <dbReference type="ARBA" id="ARBA00004749"/>
    </source>
</evidence>
<evidence type="ECO:0000256" key="5">
    <source>
        <dbReference type="ARBA" id="ARBA00022827"/>
    </source>
</evidence>
<evidence type="ECO:0000256" key="1">
    <source>
        <dbReference type="ARBA" id="ARBA00001974"/>
    </source>
</evidence>
<dbReference type="InterPro" id="IPR036188">
    <property type="entry name" value="FAD/NAD-bd_sf"/>
</dbReference>
<keyword evidence="7" id="KW-0503">Monooxygenase</keyword>
<organism evidence="9 10">
    <name type="scientific">Francisella salina</name>
    <dbReference type="NCBI Taxonomy" id="573569"/>
    <lineage>
        <taxon>Bacteria</taxon>
        <taxon>Pseudomonadati</taxon>
        <taxon>Pseudomonadota</taxon>
        <taxon>Gammaproteobacteria</taxon>
        <taxon>Thiotrichales</taxon>
        <taxon>Francisellaceae</taxon>
        <taxon>Francisella</taxon>
    </lineage>
</organism>
<evidence type="ECO:0000313" key="9">
    <source>
        <dbReference type="EMBL" id="AEI36012.1"/>
    </source>
</evidence>
<sequence length="403" mass="44831">MNIKYDIAIVGGGVVGLLTSLALAKTGCTIIHIEKDELEVKNDNRSIAVSYSSIAFLNTLGLWDKVASKTQSIKKVHVSDKGRYGRAEIFAKDENLPFLGAIAPMQELLAVALQSVAENENIEKAFKTNVVSLQKNADDYSLVVEQEQQDKIIQASLIIACDGASSSIRKMLNVGAQTTDYKQDAVVFDIQTDLDNDNTAFERFMTDGVLAILPKSKTTMGCVWTVDREDSKAKLSIGKKEFEELVQDRFGYRLGQIEVATKPAVFPLYLVQSNEVYKDNVLFFGNALHFLHPVSGQGMNLSIRDIGFLYDLLVESDFSQSSIAAVLEEFAKVRKPDHDRTINITHGFVKWFVSNDLKFVASRNVGLHLLQRSKLAKKVLSRVMMGKLTRGSTLMRKVVEDEH</sequence>
<evidence type="ECO:0000256" key="6">
    <source>
        <dbReference type="ARBA" id="ARBA00023002"/>
    </source>
</evidence>
<gene>
    <name evidence="9" type="ordered locus">F7308_1085</name>
</gene>
<reference evidence="9" key="1">
    <citation type="submission" date="2011-05" db="EMBL/GenBank/DDBJ databases">
        <authorList>
            <person name="Kuske C.R."/>
            <person name="Challacombe J.F."/>
            <person name="Siddaramappa S."/>
            <person name="Petersen J.M."/>
            <person name="Bruce D.C."/>
        </authorList>
    </citation>
    <scope>NUCLEOTIDE SEQUENCE</scope>
    <source>
        <strain evidence="9">TX077308</strain>
    </source>
</reference>
<evidence type="ECO:0000313" key="10">
    <source>
        <dbReference type="Proteomes" id="UP000000490"/>
    </source>
</evidence>
<dbReference type="RefSeq" id="WP_013922848.1">
    <property type="nucleotide sequence ID" value="NC_015696.1"/>
</dbReference>
<evidence type="ECO:0000259" key="8">
    <source>
        <dbReference type="Pfam" id="PF01494"/>
    </source>
</evidence>
<keyword evidence="4" id="KW-0285">Flavoprotein</keyword>
<dbReference type="EMBL" id="CP002872">
    <property type="protein sequence ID" value="AEI36012.1"/>
    <property type="molecule type" value="Genomic_DNA"/>
</dbReference>
<dbReference type="InterPro" id="IPR051205">
    <property type="entry name" value="UbiH/COQ6_monooxygenase"/>
</dbReference>
<keyword evidence="6" id="KW-0560">Oxidoreductase</keyword>
<dbReference type="SUPFAM" id="SSF51905">
    <property type="entry name" value="FAD/NAD(P)-binding domain"/>
    <property type="match status" value="1"/>
</dbReference>